<dbReference type="GO" id="GO:0030125">
    <property type="term" value="C:clathrin vesicle coat"/>
    <property type="evidence" value="ECO:0007669"/>
    <property type="project" value="TreeGrafter"/>
</dbReference>
<dbReference type="InterPro" id="IPR012466">
    <property type="entry name" value="NECAP_PHear"/>
</dbReference>
<feature type="domain" description="Ubiquitin-like" evidence="2">
    <location>
        <begin position="664"/>
        <end position="705"/>
    </location>
</feature>
<dbReference type="PANTHER" id="PTHR12847">
    <property type="entry name" value="ATP-BINDING CASSETTE ABC TRANSPORTER-RELATED"/>
    <property type="match status" value="1"/>
</dbReference>
<dbReference type="SUPFAM" id="SSF54236">
    <property type="entry name" value="Ubiquitin-like"/>
    <property type="match status" value="5"/>
</dbReference>
<dbReference type="PRINTS" id="PR00348">
    <property type="entry name" value="UBIQUITIN"/>
</dbReference>
<dbReference type="SUPFAM" id="SSF50729">
    <property type="entry name" value="PH domain-like"/>
    <property type="match status" value="1"/>
</dbReference>
<dbReference type="Pfam" id="PF00240">
    <property type="entry name" value="ubiquitin"/>
    <property type="match status" value="4"/>
</dbReference>
<accession>A0A0E0M8P7</accession>
<feature type="domain" description="Ubiquitin-like" evidence="2">
    <location>
        <begin position="26"/>
        <end position="97"/>
    </location>
</feature>
<dbReference type="PROSITE" id="PS50053">
    <property type="entry name" value="UBIQUITIN_2"/>
    <property type="match status" value="5"/>
</dbReference>
<dbReference type="InterPro" id="IPR011993">
    <property type="entry name" value="PH-like_dom_sf"/>
</dbReference>
<dbReference type="HOGENOM" id="CLU_014900_0_0_1"/>
<reference evidence="3" key="1">
    <citation type="submission" date="2015-04" db="UniProtKB">
        <authorList>
            <consortium name="EnsemblPlants"/>
        </authorList>
    </citation>
    <scope>IDENTIFICATION</scope>
</reference>
<dbReference type="EnsemblPlants" id="OPUNC10G11500.1">
    <property type="protein sequence ID" value="OPUNC10G11500.1"/>
    <property type="gene ID" value="OPUNC10G11500"/>
</dbReference>
<protein>
    <recommendedName>
        <fullName evidence="2">Ubiquitin-like domain-containing protein</fullName>
    </recommendedName>
</protein>
<evidence type="ECO:0000256" key="1">
    <source>
        <dbReference type="SAM" id="MobiDB-lite"/>
    </source>
</evidence>
<evidence type="ECO:0000313" key="3">
    <source>
        <dbReference type="EnsemblPlants" id="OPUNC10G11500.1"/>
    </source>
</evidence>
<evidence type="ECO:0000313" key="4">
    <source>
        <dbReference type="Proteomes" id="UP000026962"/>
    </source>
</evidence>
<dbReference type="SMART" id="SM00213">
    <property type="entry name" value="UBQ"/>
    <property type="match status" value="5"/>
</dbReference>
<feature type="domain" description="Ubiquitin-like" evidence="2">
    <location>
        <begin position="133"/>
        <end position="204"/>
    </location>
</feature>
<feature type="domain" description="Ubiquitin-like" evidence="2">
    <location>
        <begin position="803"/>
        <end position="878"/>
    </location>
</feature>
<organism evidence="3">
    <name type="scientific">Oryza punctata</name>
    <name type="common">Red rice</name>
    <dbReference type="NCBI Taxonomy" id="4537"/>
    <lineage>
        <taxon>Eukaryota</taxon>
        <taxon>Viridiplantae</taxon>
        <taxon>Streptophyta</taxon>
        <taxon>Embryophyta</taxon>
        <taxon>Tracheophyta</taxon>
        <taxon>Spermatophyta</taxon>
        <taxon>Magnoliopsida</taxon>
        <taxon>Liliopsida</taxon>
        <taxon>Poales</taxon>
        <taxon>Poaceae</taxon>
        <taxon>BOP clade</taxon>
        <taxon>Oryzoideae</taxon>
        <taxon>Oryzeae</taxon>
        <taxon>Oryzinae</taxon>
        <taxon>Oryza</taxon>
    </lineage>
</organism>
<dbReference type="CDD" id="cd13228">
    <property type="entry name" value="PHear_NECAP"/>
    <property type="match status" value="1"/>
</dbReference>
<evidence type="ECO:0000259" key="2">
    <source>
        <dbReference type="PROSITE" id="PS50053"/>
    </source>
</evidence>
<dbReference type="FunFam" id="3.10.20.90:FF:000340">
    <property type="entry name" value="Polyubiquitin containing 7 ubiquitin monomers"/>
    <property type="match status" value="1"/>
</dbReference>
<name>A0A0E0M8P7_ORYPU</name>
<proteinExistence type="predicted"/>
<dbReference type="Proteomes" id="UP000026962">
    <property type="component" value="Chromosome 10"/>
</dbReference>
<feature type="compositionally biased region" description="Basic and acidic residues" evidence="1">
    <location>
        <begin position="257"/>
        <end position="281"/>
    </location>
</feature>
<dbReference type="eggNOG" id="KOG2500">
    <property type="taxonomic scope" value="Eukaryota"/>
</dbReference>
<dbReference type="STRING" id="4537.A0A0E0M8P7"/>
<dbReference type="Pfam" id="PF07933">
    <property type="entry name" value="DUF1681"/>
    <property type="match status" value="1"/>
</dbReference>
<keyword evidence="4" id="KW-1185">Reference proteome</keyword>
<dbReference type="AlphaFoldDB" id="A0A0E0M8P7"/>
<feature type="region of interest" description="Disordered" evidence="1">
    <location>
        <begin position="428"/>
        <end position="448"/>
    </location>
</feature>
<dbReference type="Gramene" id="OPUNC10G11500.1">
    <property type="protein sequence ID" value="OPUNC10G11500.1"/>
    <property type="gene ID" value="OPUNC10G11500"/>
</dbReference>
<dbReference type="InterPro" id="IPR029071">
    <property type="entry name" value="Ubiquitin-like_domsf"/>
</dbReference>
<dbReference type="InterPro" id="IPR019956">
    <property type="entry name" value="Ubiquitin_dom"/>
</dbReference>
<dbReference type="PANTHER" id="PTHR12847:SF3">
    <property type="entry name" value="EAR-BINDING COAT-ASSOCIATED PROTEIN 2, PUTATIVE, EXPRESSED-RELATED"/>
    <property type="match status" value="1"/>
</dbReference>
<dbReference type="eggNOG" id="KOG0001">
    <property type="taxonomic scope" value="Eukaryota"/>
</dbReference>
<sequence length="906" mass="100109">MRIRSLIITFMTNSSVDLYVTDGIQISVNIRPVGKTIKLNVRKSSTVADVKAEIAQKEGILMDDQILMYAGQQLEDNHILSQCDLRNDQTFQVLVRQVLTRMQSGVGIALRDSQMVQDQYIRNNDTLLPWDNIQFFVKTLEGKILTMVLKEWDTGKAIMDRLEEKLRIKGSLYFLCHRGRVLLPEDTLRGHGVESNSAVHIHLRNSAVCPSSPVFSYLPRFDPTSSPPFFLPSIDSTFKNPNPNPPNSPKNPNLRSNRRERSHLLAPDRARSGGGGSRERGGQGAAMASSVGGLVVEEEEAFEHTLLVVREVSVYKIPPRTTSGGYKCGEWLQSDRIWSGRLRVVSCGDRCEIRLEDPASGDLFAACFVLPGQREAAVETVLDSSRYFVLRIEDGRGKHAFVGLGFGERNEAFDFNVALSDHEKYVKREHEKETMGGGGEENDDGQIDIHPAVNRRLKEGETIRINVKNKPSTGSGMLSSAGLSGGASAKPKASMLLAPPPGSAGKLRSPLPPPPNDPAAARMNSGSNAGISAPKEPAKRNSDVFSDLSAMKVFPPPALHPFTVLPLPHRKGPPLLVQRGSGWRGPLVASLGASSGGAAIFTADARLKIPADPYLNCHCITRRQVAIAPPAISNAATAPPPRRRYSPGQPTTAAFNHCIKTAEIEQEEGIPMNEQILMYAGQQLEDNHLLSQCDLRNDQTFHVLVCPNDKLHVFINVRGEKTIGLEAKRWYTVADVKLMIETLEGLPACSQILTRMQSGVCVALADSQMLQDQHVKNNDTLFLQKNVDQHVKNNDTLFLQKNVNIFVKTWEGKTLTMVLKMSDTGKEIMDRLEEKLRIRGSLYYLCHRGRVLSPEDTLQDHEVRSNSTISIHVKMMKTFTLNIKSKLSAMRGLTKANKRCSLMGCT</sequence>
<dbReference type="CDD" id="cd17039">
    <property type="entry name" value="Ubl_ubiquitin_like"/>
    <property type="match status" value="5"/>
</dbReference>
<dbReference type="FunFam" id="2.30.29.30:FF:000150">
    <property type="entry name" value="Adaptin ear-binding coat-associated protein"/>
    <property type="match status" value="1"/>
</dbReference>
<dbReference type="Gene3D" id="3.10.20.90">
    <property type="entry name" value="Phosphatidylinositol 3-kinase Catalytic Subunit, Chain A, domain 1"/>
    <property type="match status" value="5"/>
</dbReference>
<feature type="region of interest" description="Disordered" evidence="1">
    <location>
        <begin position="232"/>
        <end position="286"/>
    </location>
</feature>
<dbReference type="FunFam" id="3.10.20.90:FF:000211">
    <property type="entry name" value="Polyubiquitin 9"/>
    <property type="match status" value="1"/>
</dbReference>
<reference evidence="3" key="2">
    <citation type="submission" date="2018-05" db="EMBL/GenBank/DDBJ databases">
        <title>OpunRS2 (Oryza punctata Reference Sequence Version 2).</title>
        <authorList>
            <person name="Zhang J."/>
            <person name="Kudrna D."/>
            <person name="Lee S."/>
            <person name="Talag J."/>
            <person name="Welchert J."/>
            <person name="Wing R.A."/>
        </authorList>
    </citation>
    <scope>NUCLEOTIDE SEQUENCE [LARGE SCALE GENOMIC DNA]</scope>
</reference>
<dbReference type="GO" id="GO:0006897">
    <property type="term" value="P:endocytosis"/>
    <property type="evidence" value="ECO:0007669"/>
    <property type="project" value="InterPro"/>
</dbReference>
<feature type="compositionally biased region" description="Low complexity" evidence="1">
    <location>
        <begin position="474"/>
        <end position="495"/>
    </location>
</feature>
<feature type="region of interest" description="Disordered" evidence="1">
    <location>
        <begin position="460"/>
        <end position="540"/>
    </location>
</feature>
<dbReference type="Gene3D" id="2.30.29.30">
    <property type="entry name" value="Pleckstrin-homology domain (PH domain)/Phosphotyrosine-binding domain (PTB)"/>
    <property type="match status" value="1"/>
</dbReference>
<feature type="domain" description="Ubiquitin-like" evidence="2">
    <location>
        <begin position="711"/>
        <end position="783"/>
    </location>
</feature>
<dbReference type="InterPro" id="IPR000626">
    <property type="entry name" value="Ubiquitin-like_dom"/>
</dbReference>